<accession>A0AAW1D7B7</accession>
<dbReference type="Proteomes" id="UP001461498">
    <property type="component" value="Unassembled WGS sequence"/>
</dbReference>
<feature type="region of interest" description="Disordered" evidence="1">
    <location>
        <begin position="1"/>
        <end position="53"/>
    </location>
</feature>
<proteinExistence type="predicted"/>
<dbReference type="AlphaFoldDB" id="A0AAW1D7B7"/>
<reference evidence="2 3" key="1">
    <citation type="submission" date="2022-12" db="EMBL/GenBank/DDBJ databases">
        <title>Chromosome-level genome assembly of true bugs.</title>
        <authorList>
            <person name="Ma L."/>
            <person name="Li H."/>
        </authorList>
    </citation>
    <scope>NUCLEOTIDE SEQUENCE [LARGE SCALE GENOMIC DNA]</scope>
    <source>
        <strain evidence="2">Lab_2022b</strain>
    </source>
</reference>
<gene>
    <name evidence="2" type="ORF">O3M35_008324</name>
</gene>
<organism evidence="2 3">
    <name type="scientific">Rhynocoris fuscipes</name>
    <dbReference type="NCBI Taxonomy" id="488301"/>
    <lineage>
        <taxon>Eukaryota</taxon>
        <taxon>Metazoa</taxon>
        <taxon>Ecdysozoa</taxon>
        <taxon>Arthropoda</taxon>
        <taxon>Hexapoda</taxon>
        <taxon>Insecta</taxon>
        <taxon>Pterygota</taxon>
        <taxon>Neoptera</taxon>
        <taxon>Paraneoptera</taxon>
        <taxon>Hemiptera</taxon>
        <taxon>Heteroptera</taxon>
        <taxon>Panheteroptera</taxon>
        <taxon>Cimicomorpha</taxon>
        <taxon>Reduviidae</taxon>
        <taxon>Harpactorinae</taxon>
        <taxon>Harpactorini</taxon>
        <taxon>Rhynocoris</taxon>
    </lineage>
</organism>
<evidence type="ECO:0000256" key="1">
    <source>
        <dbReference type="SAM" id="MobiDB-lite"/>
    </source>
</evidence>
<sequence length="83" mass="8919">MERSQRRTLSVAMNTAGSNNSSSGSGSEDDVRSTTASAEALAPKPVPRASTSSIPARFHYLADQPLEITNSLKGYNYPVKYIL</sequence>
<protein>
    <submittedName>
        <fullName evidence="2">Uncharacterized protein</fullName>
    </submittedName>
</protein>
<evidence type="ECO:0000313" key="2">
    <source>
        <dbReference type="EMBL" id="KAK9506372.1"/>
    </source>
</evidence>
<feature type="compositionally biased region" description="Polar residues" evidence="1">
    <location>
        <begin position="7"/>
        <end position="16"/>
    </location>
</feature>
<evidence type="ECO:0000313" key="3">
    <source>
        <dbReference type="Proteomes" id="UP001461498"/>
    </source>
</evidence>
<feature type="compositionally biased region" description="Low complexity" evidence="1">
    <location>
        <begin position="17"/>
        <end position="26"/>
    </location>
</feature>
<keyword evidence="3" id="KW-1185">Reference proteome</keyword>
<name>A0AAW1D7B7_9HEMI</name>
<comment type="caution">
    <text evidence="2">The sequence shown here is derived from an EMBL/GenBank/DDBJ whole genome shotgun (WGS) entry which is preliminary data.</text>
</comment>
<dbReference type="EMBL" id="JAPXFL010000005">
    <property type="protein sequence ID" value="KAK9506372.1"/>
    <property type="molecule type" value="Genomic_DNA"/>
</dbReference>